<evidence type="ECO:0000313" key="1">
    <source>
        <dbReference type="EMBL" id="OYR29784.1"/>
    </source>
</evidence>
<gene>
    <name evidence="1" type="ORF">CES86_2348</name>
</gene>
<dbReference type="EMBL" id="NNRN01000046">
    <property type="protein sequence ID" value="OYR29784.1"/>
    <property type="molecule type" value="Genomic_DNA"/>
</dbReference>
<proteinExistence type="predicted"/>
<dbReference type="Proteomes" id="UP000216363">
    <property type="component" value="Unassembled WGS sequence"/>
</dbReference>
<evidence type="ECO:0000313" key="2">
    <source>
        <dbReference type="Proteomes" id="UP000216363"/>
    </source>
</evidence>
<protein>
    <submittedName>
        <fullName evidence="1">Uncharacterized protein</fullName>
    </submittedName>
</protein>
<organism evidence="1 2">
    <name type="scientific">Brucella lupini</name>
    <dbReference type="NCBI Taxonomy" id="255457"/>
    <lineage>
        <taxon>Bacteria</taxon>
        <taxon>Pseudomonadati</taxon>
        <taxon>Pseudomonadota</taxon>
        <taxon>Alphaproteobacteria</taxon>
        <taxon>Hyphomicrobiales</taxon>
        <taxon>Brucellaceae</taxon>
        <taxon>Brucella/Ochrobactrum group</taxon>
        <taxon>Brucella</taxon>
    </lineage>
</organism>
<name>A0A256GRH2_9HYPH</name>
<comment type="caution">
    <text evidence="1">The sequence shown here is derived from an EMBL/GenBank/DDBJ whole genome shotgun (WGS) entry which is preliminary data.</text>
</comment>
<sequence>MNREKQASNQKIILIRAFPAKVRSGFAQDNAKNADSQI</sequence>
<reference evidence="1 2" key="1">
    <citation type="submission" date="2017-07" db="EMBL/GenBank/DDBJ databases">
        <title>Draft genome of Ochrobactrum lupini type strain LUP21.</title>
        <authorList>
            <person name="Krzyzanowska D.M."/>
            <person name="Jafra S."/>
        </authorList>
    </citation>
    <scope>NUCLEOTIDE SEQUENCE [LARGE SCALE GENOMIC DNA]</scope>
    <source>
        <strain evidence="1 2">LUP21</strain>
    </source>
</reference>
<accession>A0A256GRH2</accession>
<dbReference type="AlphaFoldDB" id="A0A256GRH2"/>